<dbReference type="FunFam" id="2.30.38.10:FF:000003">
    <property type="entry name" value="Vibriobactin-specific 2,3-dihydroxybenzoate-AMP ligase"/>
    <property type="match status" value="1"/>
</dbReference>
<dbReference type="OrthoDB" id="9803968at2"/>
<dbReference type="RefSeq" id="WP_053121151.1">
    <property type="nucleotide sequence ID" value="NZ_CP022201.1"/>
</dbReference>
<dbReference type="EMBL" id="CP022202">
    <property type="protein sequence ID" value="AXA59365.1"/>
    <property type="molecule type" value="Genomic_DNA"/>
</dbReference>
<evidence type="ECO:0000256" key="5">
    <source>
        <dbReference type="ARBA" id="ARBA00077773"/>
    </source>
</evidence>
<dbReference type="CDD" id="cd05920">
    <property type="entry name" value="23DHB-AMP_lg"/>
    <property type="match status" value="1"/>
</dbReference>
<dbReference type="InterPro" id="IPR045851">
    <property type="entry name" value="AMP-bd_C_sf"/>
</dbReference>
<dbReference type="InterPro" id="IPR020845">
    <property type="entry name" value="AMP-binding_CS"/>
</dbReference>
<dbReference type="Proteomes" id="UP000251666">
    <property type="component" value="Chromosome"/>
</dbReference>
<keyword evidence="2 8" id="KW-0436">Ligase</keyword>
<comment type="catalytic activity">
    <reaction evidence="3">
        <text>salicylate + holo-[ACP] + ATP = salicyl-[ACP] + AMP + diphosphate</text>
        <dbReference type="Rhea" id="RHEA:61648"/>
        <dbReference type="Rhea" id="RHEA-COMP:9685"/>
        <dbReference type="Rhea" id="RHEA-COMP:19022"/>
        <dbReference type="ChEBI" id="CHEBI:30616"/>
        <dbReference type="ChEBI" id="CHEBI:30762"/>
        <dbReference type="ChEBI" id="CHEBI:33019"/>
        <dbReference type="ChEBI" id="CHEBI:64479"/>
        <dbReference type="ChEBI" id="CHEBI:86464"/>
        <dbReference type="ChEBI" id="CHEBI:456215"/>
        <dbReference type="EC" id="6.2.1.61"/>
    </reaction>
    <physiologicalReaction direction="left-to-right" evidence="3">
        <dbReference type="Rhea" id="RHEA:61649"/>
    </physiologicalReaction>
</comment>
<dbReference type="InterPro" id="IPR000873">
    <property type="entry name" value="AMP-dep_synth/lig_dom"/>
</dbReference>
<feature type="domain" description="AMP-dependent synthetase/ligase" evidence="6">
    <location>
        <begin position="31"/>
        <end position="393"/>
    </location>
</feature>
<evidence type="ECO:0000313" key="9">
    <source>
        <dbReference type="Proteomes" id="UP000251666"/>
    </source>
</evidence>
<feature type="domain" description="AMP-binding enzyme C-terminal" evidence="7">
    <location>
        <begin position="444"/>
        <end position="519"/>
    </location>
</feature>
<organism evidence="8 9">
    <name type="scientific">Pseudomonas thivervalensis</name>
    <dbReference type="NCBI Taxonomy" id="86265"/>
    <lineage>
        <taxon>Bacteria</taxon>
        <taxon>Pseudomonadati</taxon>
        <taxon>Pseudomonadota</taxon>
        <taxon>Gammaproteobacteria</taxon>
        <taxon>Pseudomonadales</taxon>
        <taxon>Pseudomonadaceae</taxon>
        <taxon>Pseudomonas</taxon>
    </lineage>
</organism>
<evidence type="ECO:0000313" key="8">
    <source>
        <dbReference type="EMBL" id="AXA59365.1"/>
    </source>
</evidence>
<dbReference type="KEGG" id="pthv:CE140_05225"/>
<evidence type="ECO:0000259" key="6">
    <source>
        <dbReference type="Pfam" id="PF00501"/>
    </source>
</evidence>
<gene>
    <name evidence="8" type="ORF">CEQ51_04535</name>
</gene>
<evidence type="ECO:0000256" key="1">
    <source>
        <dbReference type="ARBA" id="ARBA00004924"/>
    </source>
</evidence>
<dbReference type="Pfam" id="PF13193">
    <property type="entry name" value="AMP-binding_C"/>
    <property type="match status" value="1"/>
</dbReference>
<evidence type="ECO:0000256" key="4">
    <source>
        <dbReference type="ARBA" id="ARBA00066647"/>
    </source>
</evidence>
<evidence type="ECO:0000256" key="2">
    <source>
        <dbReference type="ARBA" id="ARBA00022598"/>
    </source>
</evidence>
<comment type="pathway">
    <text evidence="1">Siderophore biosynthesis.</text>
</comment>
<dbReference type="PANTHER" id="PTHR43767:SF1">
    <property type="entry name" value="NONRIBOSOMAL PEPTIDE SYNTHASE PES1 (EUROFUNG)-RELATED"/>
    <property type="match status" value="1"/>
</dbReference>
<dbReference type="Gene3D" id="3.30.300.30">
    <property type="match status" value="1"/>
</dbReference>
<dbReference type="Gene3D" id="2.30.38.10">
    <property type="entry name" value="Luciferase, Domain 3"/>
    <property type="match status" value="1"/>
</dbReference>
<dbReference type="Pfam" id="PF00501">
    <property type="entry name" value="AMP-binding"/>
    <property type="match status" value="1"/>
</dbReference>
<dbReference type="EC" id="6.2.1.61" evidence="4"/>
<dbReference type="GO" id="GO:0016878">
    <property type="term" value="F:acid-thiol ligase activity"/>
    <property type="evidence" value="ECO:0007669"/>
    <property type="project" value="UniProtKB-ARBA"/>
</dbReference>
<dbReference type="SUPFAM" id="SSF56801">
    <property type="entry name" value="Acetyl-CoA synthetase-like"/>
    <property type="match status" value="1"/>
</dbReference>
<name>A0A176NFH0_9PSED</name>
<evidence type="ECO:0000256" key="3">
    <source>
        <dbReference type="ARBA" id="ARBA00050154"/>
    </source>
</evidence>
<keyword evidence="9" id="KW-1185">Reference proteome</keyword>
<dbReference type="InterPro" id="IPR050237">
    <property type="entry name" value="ATP-dep_AMP-bd_enzyme"/>
</dbReference>
<dbReference type="InterPro" id="IPR025110">
    <property type="entry name" value="AMP-bd_C"/>
</dbReference>
<reference evidence="9" key="1">
    <citation type="journal article" date="2021" name="Front. Microbiol.">
        <title>Genomic Analysis of the 1-Aminocyclopropane-1-Carboxylate Deaminase-Producing Pseudomonas thivervalensis SC5 Reveals Its Multifaceted Roles in Soil and in Beneficial Interactions With Plants.</title>
        <authorList>
            <person name="Nascimento F.X."/>
            <person name="Uron P."/>
            <person name="Glick B.R."/>
            <person name="Giachini A."/>
            <person name="Rossi M.J."/>
        </authorList>
    </citation>
    <scope>NUCLEOTIDE SEQUENCE [LARGE SCALE GENOMIC DNA]</scope>
    <source>
        <strain evidence="9">PLM3</strain>
    </source>
</reference>
<protein>
    <recommendedName>
        <fullName evidence="4">salicylate--[aryl-carrier protein] ligase</fullName>
        <ecNumber evidence="4">6.2.1.61</ecNumber>
    </recommendedName>
    <alternativeName>
        <fullName evidence="5">Salicylate--[aryl-carrier protein] ligase</fullName>
    </alternativeName>
</protein>
<dbReference type="GeneID" id="301219275"/>
<dbReference type="PROSITE" id="PS00455">
    <property type="entry name" value="AMP_BINDING"/>
    <property type="match status" value="1"/>
</dbReference>
<evidence type="ECO:0000259" key="7">
    <source>
        <dbReference type="Pfam" id="PF13193"/>
    </source>
</evidence>
<dbReference type="AlphaFoldDB" id="A0A176NFH0"/>
<dbReference type="PANTHER" id="PTHR43767">
    <property type="entry name" value="LONG-CHAIN-FATTY-ACID--COA LIGASE"/>
    <property type="match status" value="1"/>
</dbReference>
<dbReference type="Gene3D" id="3.40.50.980">
    <property type="match status" value="2"/>
</dbReference>
<proteinExistence type="predicted"/>
<accession>A0A176NFH0</accession>
<sequence>MLDGCTDWPDDFIRRYREHGYWQGVPLGQLLREQAQRTPHKEALVDGHRRWCYAELDLQADRLAAGLADRGLRAGQRVLVQLPNIAEFFSLTFALLRLGVIPVFALPAHREHELVHLAQLSQAVAYVIVDRHLGFDYRPLARTLREQVPSLQQVWVVGAAEEFVALGDCVADPRPLPAPGSREVAVLLLSGGTTGLPKLIPRTHDDYACNARLAARACGFDSHTRYLAALPVAHNFPLASPGAFGVFSVGATLVLAPEPSPDTTFELIEGERITHTALIPPLVLLWLEMAQWSDRDLSSLQWLQVGGARLKAEIAARIRPALGCGLQQVYGMAEGLLCFTPLDDSQARIFETQGLPLTADDEIRIVDADDVPVAPGAVGELLVRGPYTIRGYYNAAEQNLRAFTADGFYRSGDLVRRLPEGHLIVEGRTKDVINRGGEKIPVEEIENLLLGHPLIRDVALVALADELLGERSCACVLAHGGPVELGTINAWLRERGLAAYKLPDRLQVLREFPLTRLGKVNRKALAEQVQAL</sequence>